<keyword evidence="3" id="KW-0238">DNA-binding</keyword>
<keyword evidence="2" id="KW-0156">Chromatin regulator</keyword>
<comment type="subcellular location">
    <subcellularLocation>
        <location evidence="1">Nucleus</location>
    </subcellularLocation>
</comment>
<feature type="compositionally biased region" description="Basic residues" evidence="5">
    <location>
        <begin position="228"/>
        <end position="237"/>
    </location>
</feature>
<evidence type="ECO:0000256" key="1">
    <source>
        <dbReference type="ARBA" id="ARBA00004123"/>
    </source>
</evidence>
<dbReference type="InterPro" id="IPR014876">
    <property type="entry name" value="DEK_C"/>
</dbReference>
<dbReference type="GO" id="GO:0005634">
    <property type="term" value="C:nucleus"/>
    <property type="evidence" value="ECO:0007669"/>
    <property type="project" value="UniProtKB-SubCell"/>
</dbReference>
<feature type="compositionally biased region" description="Basic residues" evidence="5">
    <location>
        <begin position="268"/>
        <end position="279"/>
    </location>
</feature>
<feature type="domain" description="DEK-C" evidence="6">
    <location>
        <begin position="447"/>
        <end position="502"/>
    </location>
</feature>
<feature type="compositionally biased region" description="Acidic residues" evidence="5">
    <location>
        <begin position="244"/>
        <end position="263"/>
    </location>
</feature>
<name>A0AAV1U1Z2_9STRA</name>
<evidence type="ECO:0000313" key="8">
    <source>
        <dbReference type="Proteomes" id="UP001162060"/>
    </source>
</evidence>
<dbReference type="PANTHER" id="PTHR13468:SF1">
    <property type="entry name" value="PROTEIN DEK"/>
    <property type="match status" value="1"/>
</dbReference>
<proteinExistence type="predicted"/>
<evidence type="ECO:0000256" key="3">
    <source>
        <dbReference type="ARBA" id="ARBA00023125"/>
    </source>
</evidence>
<sequence length="504" mass="55331">MADKAQELETREDANALADSGSQKEESVHTPAAFPSEEIMTTLSGRVRKSAQVFTFTRVKSDDAGEFTPAVGKGVKVRDVEYVRENVEALGKQQCEMIRQLYSIMFGRRFQQKNMKAIKEHILDFSGIVEQDEKSREHLVAKMSKWKMPFVHDVMDLLAVHRSKKSFDEEGKVPNKEALLERLVDWLYNPQKTKLAEKKSATLARKAKQKTKKRAKAAKKSESEPVTKKRKTTKKKSVAVTKDDDADNLEATESEGEESCSDFEDVKKKKKKTAKKGKVTSRTTTSRIAESDNEDDVSEKETGESAEKSKKRTGKSAEKSKKGTGKSAEKSKKGTGKSAEKSEKGTDKSAEKNETGAAEKSEKETGGSTEKREKGTGGPTEKSEKGAGGSTEKSGKGTGGSTEKSEEGTDGSTVKCEKQSTAKEKPVAKSANEANIADKADVESEVETLDTDTRSKIRDIICKGNAEELTVKKILRQLSADLGRDMSAQKNAIKEFITNDQAET</sequence>
<reference evidence="7" key="1">
    <citation type="submission" date="2024-01" db="EMBL/GenBank/DDBJ databases">
        <authorList>
            <person name="Webb A."/>
        </authorList>
    </citation>
    <scope>NUCLEOTIDE SEQUENCE</scope>
    <source>
        <strain evidence="7">Pm1</strain>
    </source>
</reference>
<feature type="region of interest" description="Disordered" evidence="5">
    <location>
        <begin position="199"/>
        <end position="436"/>
    </location>
</feature>
<dbReference type="EMBL" id="CAKLBY020000109">
    <property type="protein sequence ID" value="CAK7927343.1"/>
    <property type="molecule type" value="Genomic_DNA"/>
</dbReference>
<comment type="caution">
    <text evidence="7">The sequence shown here is derived from an EMBL/GenBank/DDBJ whole genome shotgun (WGS) entry which is preliminary data.</text>
</comment>
<evidence type="ECO:0000256" key="4">
    <source>
        <dbReference type="ARBA" id="ARBA00023242"/>
    </source>
</evidence>
<dbReference type="GO" id="GO:0006325">
    <property type="term" value="P:chromatin organization"/>
    <property type="evidence" value="ECO:0007669"/>
    <property type="project" value="UniProtKB-KW"/>
</dbReference>
<dbReference type="Proteomes" id="UP001162060">
    <property type="component" value="Unassembled WGS sequence"/>
</dbReference>
<feature type="region of interest" description="Disordered" evidence="5">
    <location>
        <begin position="1"/>
        <end position="34"/>
    </location>
</feature>
<dbReference type="SUPFAM" id="SSF109715">
    <property type="entry name" value="DEK C-terminal domain"/>
    <property type="match status" value="1"/>
</dbReference>
<dbReference type="PROSITE" id="PS51998">
    <property type="entry name" value="DEK_C"/>
    <property type="match status" value="1"/>
</dbReference>
<keyword evidence="4" id="KW-0539">Nucleus</keyword>
<dbReference type="PANTHER" id="PTHR13468">
    <property type="entry name" value="DEK PROTEIN"/>
    <property type="match status" value="1"/>
</dbReference>
<feature type="compositionally biased region" description="Basic and acidic residues" evidence="5">
    <location>
        <begin position="1"/>
        <end position="14"/>
    </location>
</feature>
<organism evidence="7 8">
    <name type="scientific">Peronospora matthiolae</name>
    <dbReference type="NCBI Taxonomy" id="2874970"/>
    <lineage>
        <taxon>Eukaryota</taxon>
        <taxon>Sar</taxon>
        <taxon>Stramenopiles</taxon>
        <taxon>Oomycota</taxon>
        <taxon>Peronosporomycetes</taxon>
        <taxon>Peronosporales</taxon>
        <taxon>Peronosporaceae</taxon>
        <taxon>Peronospora</taxon>
    </lineage>
</organism>
<dbReference type="AlphaFoldDB" id="A0AAV1U1Z2"/>
<dbReference type="GO" id="GO:0003677">
    <property type="term" value="F:DNA binding"/>
    <property type="evidence" value="ECO:0007669"/>
    <property type="project" value="UniProtKB-KW"/>
</dbReference>
<gene>
    <name evidence="7" type="ORF">PM001_LOCUS12493</name>
</gene>
<evidence type="ECO:0000256" key="2">
    <source>
        <dbReference type="ARBA" id="ARBA00022853"/>
    </source>
</evidence>
<feature type="compositionally biased region" description="Basic and acidic residues" evidence="5">
    <location>
        <begin position="315"/>
        <end position="385"/>
    </location>
</feature>
<dbReference type="GO" id="GO:2000779">
    <property type="term" value="P:regulation of double-strand break repair"/>
    <property type="evidence" value="ECO:0007669"/>
    <property type="project" value="TreeGrafter"/>
</dbReference>
<dbReference type="Pfam" id="PF08766">
    <property type="entry name" value="DEK_C"/>
    <property type="match status" value="1"/>
</dbReference>
<feature type="compositionally biased region" description="Basic residues" evidence="5">
    <location>
        <begin position="205"/>
        <end position="218"/>
    </location>
</feature>
<feature type="compositionally biased region" description="Basic and acidic residues" evidence="5">
    <location>
        <begin position="415"/>
        <end position="427"/>
    </location>
</feature>
<dbReference type="GO" id="GO:0042393">
    <property type="term" value="F:histone binding"/>
    <property type="evidence" value="ECO:0007669"/>
    <property type="project" value="TreeGrafter"/>
</dbReference>
<protein>
    <recommendedName>
        <fullName evidence="6">DEK-C domain-containing protein</fullName>
    </recommendedName>
</protein>
<dbReference type="InterPro" id="IPR044198">
    <property type="entry name" value="DEK"/>
</dbReference>
<feature type="compositionally biased region" description="Basic and acidic residues" evidence="5">
    <location>
        <begin position="299"/>
        <end position="308"/>
    </location>
</feature>
<evidence type="ECO:0000256" key="5">
    <source>
        <dbReference type="SAM" id="MobiDB-lite"/>
    </source>
</evidence>
<evidence type="ECO:0000313" key="7">
    <source>
        <dbReference type="EMBL" id="CAK7927343.1"/>
    </source>
</evidence>
<accession>A0AAV1U1Z2</accession>
<evidence type="ECO:0000259" key="6">
    <source>
        <dbReference type="PROSITE" id="PS51998"/>
    </source>
</evidence>